<dbReference type="InterPro" id="IPR017871">
    <property type="entry name" value="ABC_transporter-like_CS"/>
</dbReference>
<dbReference type="Proteomes" id="UP001164390">
    <property type="component" value="Chromosome"/>
</dbReference>
<evidence type="ECO:0000256" key="4">
    <source>
        <dbReference type="ARBA" id="ARBA00022840"/>
    </source>
</evidence>
<dbReference type="Gene3D" id="3.40.50.300">
    <property type="entry name" value="P-loop containing nucleotide triphosphate hydrolases"/>
    <property type="match status" value="1"/>
</dbReference>
<evidence type="ECO:0000313" key="8">
    <source>
        <dbReference type="Proteomes" id="UP001164390"/>
    </source>
</evidence>
<name>A0AA46YMA0_9ACTN</name>
<dbReference type="SUPFAM" id="SSF52540">
    <property type="entry name" value="P-loop containing nucleoside triphosphate hydrolases"/>
    <property type="match status" value="1"/>
</dbReference>
<dbReference type="EMBL" id="CP094970">
    <property type="protein sequence ID" value="UYM07860.1"/>
    <property type="molecule type" value="Genomic_DNA"/>
</dbReference>
<dbReference type="GO" id="GO:0005524">
    <property type="term" value="F:ATP binding"/>
    <property type="evidence" value="ECO:0007669"/>
    <property type="project" value="UniProtKB-KW"/>
</dbReference>
<dbReference type="AlphaFoldDB" id="A0AA46YMA0"/>
<dbReference type="FunFam" id="3.40.50.300:FF:000425">
    <property type="entry name" value="Probable ABC transporter, ATP-binding subunit"/>
    <property type="match status" value="1"/>
</dbReference>
<dbReference type="Pfam" id="PF00005">
    <property type="entry name" value="ABC_tran"/>
    <property type="match status" value="1"/>
</dbReference>
<evidence type="ECO:0000256" key="5">
    <source>
        <dbReference type="ARBA" id="ARBA00066388"/>
    </source>
</evidence>
<dbReference type="PROSITE" id="PS50893">
    <property type="entry name" value="ABC_TRANSPORTER_2"/>
    <property type="match status" value="1"/>
</dbReference>
<dbReference type="InterPro" id="IPR027417">
    <property type="entry name" value="P-loop_NTPase"/>
</dbReference>
<comment type="similarity">
    <text evidence="1">Belongs to the ABC transporter superfamily.</text>
</comment>
<keyword evidence="2" id="KW-0813">Transport</keyword>
<keyword evidence="8" id="KW-1185">Reference proteome</keyword>
<evidence type="ECO:0000256" key="2">
    <source>
        <dbReference type="ARBA" id="ARBA00022448"/>
    </source>
</evidence>
<evidence type="ECO:0000256" key="3">
    <source>
        <dbReference type="ARBA" id="ARBA00022741"/>
    </source>
</evidence>
<dbReference type="PANTHER" id="PTHR43117">
    <property type="entry name" value="OSMOPROTECTANT IMPORT ATP-BINDING PROTEIN OSMV"/>
    <property type="match status" value="1"/>
</dbReference>
<dbReference type="GO" id="GO:0015418">
    <property type="term" value="F:ABC-type quaternary ammonium compound transporting activity"/>
    <property type="evidence" value="ECO:0007669"/>
    <property type="project" value="UniProtKB-EC"/>
</dbReference>
<accession>A0AA46YMA0</accession>
<evidence type="ECO:0000313" key="7">
    <source>
        <dbReference type="EMBL" id="UYM07860.1"/>
    </source>
</evidence>
<gene>
    <name evidence="7" type="ORF">L0C25_11070</name>
</gene>
<evidence type="ECO:0000259" key="6">
    <source>
        <dbReference type="PROSITE" id="PS50893"/>
    </source>
</evidence>
<protein>
    <recommendedName>
        <fullName evidence="5">ABC-type quaternary amine transporter</fullName>
        <ecNumber evidence="5">7.6.2.9</ecNumber>
    </recommendedName>
</protein>
<evidence type="ECO:0000256" key="1">
    <source>
        <dbReference type="ARBA" id="ARBA00005417"/>
    </source>
</evidence>
<organism evidence="7 8">
    <name type="scientific">Solicola gregarius</name>
    <dbReference type="NCBI Taxonomy" id="2908642"/>
    <lineage>
        <taxon>Bacteria</taxon>
        <taxon>Bacillati</taxon>
        <taxon>Actinomycetota</taxon>
        <taxon>Actinomycetes</taxon>
        <taxon>Propionibacteriales</taxon>
        <taxon>Nocardioidaceae</taxon>
        <taxon>Solicola</taxon>
    </lineage>
</organism>
<keyword evidence="3" id="KW-0547">Nucleotide-binding</keyword>
<keyword evidence="4 7" id="KW-0067">ATP-binding</keyword>
<dbReference type="InterPro" id="IPR003593">
    <property type="entry name" value="AAA+_ATPase"/>
</dbReference>
<dbReference type="InterPro" id="IPR003439">
    <property type="entry name" value="ABC_transporter-like_ATP-bd"/>
</dbReference>
<sequence>MIQLDRVSKTYPGSTAPAIEELSLDVRAGEIVVLVGPSGCGKTTTMRMINRLIEPTTGRVILDGDDVTNVNADELRRRIGYVIQQVGLLPHMTVASNIGLVPRALGWEKKRIRERVEELLDLVGLDPAMYRGRYPKQLSGGQQQRVGVARALAADPPVMLMDEPFGAIDPIVRDRLQDEFLALQQQIHKTVVFVTHDIQEAVKLGDRIAIFAEGGRIAQYDTPAQILANPADEFVSSFIGAGAAVRLLRLEQTGSMPLLPLDDALAEKHGRGEAAVVRADQSLYATLDAMLHAHDDVAVVVDGNGSVVGGLPWSTVLARAVDGVGSGPT</sequence>
<dbReference type="KEGG" id="sgrg:L0C25_11070"/>
<dbReference type="SMART" id="SM00382">
    <property type="entry name" value="AAA"/>
    <property type="match status" value="1"/>
</dbReference>
<feature type="domain" description="ABC transporter" evidence="6">
    <location>
        <begin position="2"/>
        <end position="239"/>
    </location>
</feature>
<dbReference type="EC" id="7.6.2.9" evidence="5"/>
<dbReference type="PANTHER" id="PTHR43117:SF4">
    <property type="entry name" value="OSMOPROTECTANT IMPORT ATP-BINDING PROTEIN OSMV"/>
    <property type="match status" value="1"/>
</dbReference>
<dbReference type="GO" id="GO:0016887">
    <property type="term" value="F:ATP hydrolysis activity"/>
    <property type="evidence" value="ECO:0007669"/>
    <property type="project" value="InterPro"/>
</dbReference>
<proteinExistence type="inferred from homology"/>
<reference evidence="7" key="1">
    <citation type="submission" date="2022-01" db="EMBL/GenBank/DDBJ databases">
        <title>Nocardioidaceae gen. sp. A5X3R13.</title>
        <authorList>
            <person name="Lopez Marin M.A."/>
            <person name="Uhlik O."/>
        </authorList>
    </citation>
    <scope>NUCLEOTIDE SEQUENCE</scope>
    <source>
        <strain evidence="7">A5X3R13</strain>
    </source>
</reference>
<dbReference type="PROSITE" id="PS00211">
    <property type="entry name" value="ABC_TRANSPORTER_1"/>
    <property type="match status" value="1"/>
</dbReference>